<dbReference type="Pfam" id="PF02515">
    <property type="entry name" value="CoA_transf_3"/>
    <property type="match status" value="1"/>
</dbReference>
<dbReference type="KEGG" id="ahat:ADCFC_16300"/>
<dbReference type="PANTHER" id="PTHR48228">
    <property type="entry name" value="SUCCINYL-COA--D-CITRAMALATE COA-TRANSFERASE"/>
    <property type="match status" value="1"/>
</dbReference>
<dbReference type="InterPro" id="IPR050509">
    <property type="entry name" value="CoA-transferase_III"/>
</dbReference>
<evidence type="ECO:0000256" key="2">
    <source>
        <dbReference type="ARBA" id="ARBA00022679"/>
    </source>
</evidence>
<evidence type="ECO:0000313" key="4">
    <source>
        <dbReference type="Proteomes" id="UP000501727"/>
    </source>
</evidence>
<protein>
    <submittedName>
        <fullName evidence="3">Crotonobetainyl-CoA--carnitine CoA-transferase</fullName>
    </submittedName>
</protein>
<dbReference type="InterPro" id="IPR003673">
    <property type="entry name" value="CoA-Trfase_fam_III"/>
</dbReference>
<dbReference type="Proteomes" id="UP000501727">
    <property type="component" value="Chromosome"/>
</dbReference>
<dbReference type="Gene3D" id="3.40.50.10540">
    <property type="entry name" value="Crotonobetainyl-coa:carnitine coa-transferase, domain 1"/>
    <property type="match status" value="1"/>
</dbReference>
<dbReference type="PANTHER" id="PTHR48228:SF6">
    <property type="entry name" value="L-CARNITINE COA-TRANSFERASE"/>
    <property type="match status" value="1"/>
</dbReference>
<proteinExistence type="inferred from homology"/>
<dbReference type="GO" id="GO:0016740">
    <property type="term" value="F:transferase activity"/>
    <property type="evidence" value="ECO:0007669"/>
    <property type="project" value="UniProtKB-KW"/>
</dbReference>
<dbReference type="InterPro" id="IPR023606">
    <property type="entry name" value="CoA-Trfase_III_dom_1_sf"/>
</dbReference>
<evidence type="ECO:0000313" key="3">
    <source>
        <dbReference type="EMBL" id="BCA89011.1"/>
    </source>
</evidence>
<dbReference type="RefSeq" id="WP_173113549.1">
    <property type="nucleotide sequence ID" value="NZ_AP022829.1"/>
</dbReference>
<sequence length="418" mass="45518">MRRTDIPQFGPLQGVKVVHSSISIAGPFCAQLMADMGADVIWIENPKAPDIARGGGFHQGWSVELSRRNMRSMALDIPSEKGREVFLKMLAATDIFIEASKGGQYDRWGLSDEELWRANPALVIVHISGFGQAGEDSYVSRASYDPIAQAFGGLMYVNSLPGMAPFPSSQDVGDVYSGYLGAVGALAALYRVRETGRGESVDIAQYEAVLRSQGQNMMAELNTGNPISHTPFPNAELVAGYGAYECSDGKHCVVMTLGPAVFKSVMEVLGLPYGTDEIPAGSARLYHNTPGGKMIDEAMAKFCAERPASEVERIFSGAKVPASLVYSYTDMKDNPHFQARETFTTYPSARYETDVIAPNVQPVLKNEPGLVWRSGVDSGFDNEDILRDFGFDESQIEALRADGVIGYREDSCPQLTHR</sequence>
<gene>
    <name evidence="3" type="ORF">ADCFC_15080</name>
</gene>
<name>A0A6F8SM91_9ACTN</name>
<reference evidence="4" key="1">
    <citation type="journal article" date="2020" name="Microbiol. Resour. Announc.">
        <title>Complete Genome Sequence of Adlercreutzia sp. Strain 8CFCBH1, a Potent Producer of Equol, Isolated from Healthy Japanese Feces.</title>
        <authorList>
            <person name="Ogata Y."/>
            <person name="Sakamoto M."/>
            <person name="Ohkuma M."/>
            <person name="Hattori M."/>
            <person name="Suda W."/>
        </authorList>
    </citation>
    <scope>NUCLEOTIDE SEQUENCE [LARGE SCALE GENOMIC DNA]</scope>
    <source>
        <strain evidence="4">8CFCBH1</strain>
    </source>
</reference>
<evidence type="ECO:0000256" key="1">
    <source>
        <dbReference type="ARBA" id="ARBA00008383"/>
    </source>
</evidence>
<keyword evidence="2 3" id="KW-0808">Transferase</keyword>
<organism evidence="3 4">
    <name type="scientific">Adlercreutzia hattorii</name>
    <dbReference type="NCBI Taxonomy" id="2707299"/>
    <lineage>
        <taxon>Bacteria</taxon>
        <taxon>Bacillati</taxon>
        <taxon>Actinomycetota</taxon>
        <taxon>Coriobacteriia</taxon>
        <taxon>Eggerthellales</taxon>
        <taxon>Eggerthellaceae</taxon>
        <taxon>Adlercreutzia</taxon>
    </lineage>
</organism>
<reference evidence="4" key="2">
    <citation type="submission" date="2020-03" db="EMBL/GenBank/DDBJ databases">
        <title>Complete Genome Sequence of Adlercreutzia sp. strain 8CFCBH1 Producing Equol, Isolated from Healthy Japanese Feces.</title>
        <authorList>
            <person name="Ogata Y."/>
            <person name="Sakamoto M."/>
            <person name="Ohkuma M."/>
            <person name="Hattori M."/>
            <person name="Suda W."/>
        </authorList>
    </citation>
    <scope>NUCLEOTIDE SEQUENCE [LARGE SCALE GENOMIC DNA]</scope>
    <source>
        <strain evidence="4">8CFCBH1</strain>
    </source>
</reference>
<dbReference type="SUPFAM" id="SSF89796">
    <property type="entry name" value="CoA-transferase family III (CaiB/BaiF)"/>
    <property type="match status" value="1"/>
</dbReference>
<accession>A0A6F8SM91</accession>
<dbReference type="AlphaFoldDB" id="A0A6F8SM91"/>
<dbReference type="Gene3D" id="3.30.1540.10">
    <property type="entry name" value="formyl-coa transferase, domain 3"/>
    <property type="match status" value="1"/>
</dbReference>
<dbReference type="InterPro" id="IPR044855">
    <property type="entry name" value="CoA-Trfase_III_dom3_sf"/>
</dbReference>
<keyword evidence="4" id="KW-1185">Reference proteome</keyword>
<dbReference type="EMBL" id="AP022829">
    <property type="protein sequence ID" value="BCA89011.1"/>
    <property type="molecule type" value="Genomic_DNA"/>
</dbReference>
<comment type="similarity">
    <text evidence="1">Belongs to the CoA-transferase III family.</text>
</comment>